<evidence type="ECO:0000256" key="1">
    <source>
        <dbReference type="SAM" id="MobiDB-lite"/>
    </source>
</evidence>
<dbReference type="PANTHER" id="PTHR37402">
    <property type="entry name" value="GRAM DOMAIN-CONTAINING PROTEIN 4"/>
    <property type="match status" value="1"/>
</dbReference>
<dbReference type="OrthoDB" id="1708389at2759"/>
<dbReference type="EMBL" id="JAABOA010005491">
    <property type="protein sequence ID" value="KAF9576763.1"/>
    <property type="molecule type" value="Genomic_DNA"/>
</dbReference>
<feature type="transmembrane region" description="Helical" evidence="2">
    <location>
        <begin position="199"/>
        <end position="221"/>
    </location>
</feature>
<accession>A0A9P6FJW5</accession>
<sequence>SPPPPPPDAASSPRKSGAIPEQSPQLQQPRRRARFESGSSTDLPPPPSSASIHSNLQHAAAAVAAGELTNEELSFQFDRHVQEIRRRRTVAKRAPPPDREEFTRIETETGKRVLDVKHYIEAYVLYFIELLARDNNKNKRQEPLQWSKIRSMLGRLYDTSGPAQSLGLYVERVMLWKNPPETFAWFMVMPKKYSFELGLYVYFTLWFYQLWIPGFLMLFVLKILHNRYGFLGDFKEVLNVPHSLNEQLKEKEQSRKSKVRSQLRELIQSKDITDWISQMIKIWGPYLQAMGEEYINYLERLKNLFRWKRPMQTWRIVGLLTFYITVSTFFQFLVLPAIGFAIGVEFFMLLPLQKYYPRFSHLFSPVEWVLWDVPTNAELA</sequence>
<name>A0A9P6FJW5_9FUNG</name>
<protein>
    <submittedName>
        <fullName evidence="3">Uncharacterized protein</fullName>
    </submittedName>
</protein>
<dbReference type="PANTHER" id="PTHR37402:SF1">
    <property type="entry name" value="GRAM DOMAIN-CONTAINING PROTEIN 4"/>
    <property type="match status" value="1"/>
</dbReference>
<proteinExistence type="predicted"/>
<evidence type="ECO:0000313" key="3">
    <source>
        <dbReference type="EMBL" id="KAF9576763.1"/>
    </source>
</evidence>
<dbReference type="InterPro" id="IPR037847">
    <property type="entry name" value="GRAMDC4"/>
</dbReference>
<feature type="region of interest" description="Disordered" evidence="1">
    <location>
        <begin position="1"/>
        <end position="53"/>
    </location>
</feature>
<keyword evidence="2" id="KW-1133">Transmembrane helix</keyword>
<keyword evidence="2" id="KW-0812">Transmembrane</keyword>
<dbReference type="Proteomes" id="UP000780801">
    <property type="component" value="Unassembled WGS sequence"/>
</dbReference>
<evidence type="ECO:0000313" key="4">
    <source>
        <dbReference type="Proteomes" id="UP000780801"/>
    </source>
</evidence>
<gene>
    <name evidence="3" type="ORF">BGW38_008110</name>
</gene>
<feature type="non-terminal residue" evidence="3">
    <location>
        <position position="1"/>
    </location>
</feature>
<dbReference type="GO" id="GO:0006915">
    <property type="term" value="P:apoptotic process"/>
    <property type="evidence" value="ECO:0007669"/>
    <property type="project" value="InterPro"/>
</dbReference>
<reference evidence="3" key="1">
    <citation type="journal article" date="2020" name="Fungal Divers.">
        <title>Resolving the Mortierellaceae phylogeny through synthesis of multi-gene phylogenetics and phylogenomics.</title>
        <authorList>
            <person name="Vandepol N."/>
            <person name="Liber J."/>
            <person name="Desiro A."/>
            <person name="Na H."/>
            <person name="Kennedy M."/>
            <person name="Barry K."/>
            <person name="Grigoriev I.V."/>
            <person name="Miller A.N."/>
            <person name="O'Donnell K."/>
            <person name="Stajich J.E."/>
            <person name="Bonito G."/>
        </authorList>
    </citation>
    <scope>NUCLEOTIDE SEQUENCE</scope>
    <source>
        <strain evidence="3">KOD1015</strain>
    </source>
</reference>
<dbReference type="AlphaFoldDB" id="A0A9P6FJW5"/>
<feature type="non-terminal residue" evidence="3">
    <location>
        <position position="380"/>
    </location>
</feature>
<keyword evidence="2" id="KW-0472">Membrane</keyword>
<comment type="caution">
    <text evidence="3">The sequence shown here is derived from an EMBL/GenBank/DDBJ whole genome shotgun (WGS) entry which is preliminary data.</text>
</comment>
<evidence type="ECO:0000256" key="2">
    <source>
        <dbReference type="SAM" id="Phobius"/>
    </source>
</evidence>
<keyword evidence="4" id="KW-1185">Reference proteome</keyword>
<feature type="transmembrane region" description="Helical" evidence="2">
    <location>
        <begin position="316"/>
        <end position="342"/>
    </location>
</feature>
<organism evidence="3 4">
    <name type="scientific">Lunasporangiospora selenospora</name>
    <dbReference type="NCBI Taxonomy" id="979761"/>
    <lineage>
        <taxon>Eukaryota</taxon>
        <taxon>Fungi</taxon>
        <taxon>Fungi incertae sedis</taxon>
        <taxon>Mucoromycota</taxon>
        <taxon>Mortierellomycotina</taxon>
        <taxon>Mortierellomycetes</taxon>
        <taxon>Mortierellales</taxon>
        <taxon>Mortierellaceae</taxon>
        <taxon>Lunasporangiospora</taxon>
    </lineage>
</organism>